<proteinExistence type="inferred from homology"/>
<evidence type="ECO:0000313" key="5">
    <source>
        <dbReference type="EMBL" id="GAL24507.1"/>
    </source>
</evidence>
<dbReference type="SUPFAM" id="SSF53850">
    <property type="entry name" value="Periplasmic binding protein-like II"/>
    <property type="match status" value="1"/>
</dbReference>
<keyword evidence="2" id="KW-0813">Transport</keyword>
<dbReference type="InterPro" id="IPR006059">
    <property type="entry name" value="SBP"/>
</dbReference>
<feature type="signal peptide" evidence="4">
    <location>
        <begin position="1"/>
        <end position="19"/>
    </location>
</feature>
<dbReference type="Pfam" id="PF01547">
    <property type="entry name" value="SBP_bac_1"/>
    <property type="match status" value="1"/>
</dbReference>
<organism evidence="5 6">
    <name type="scientific">Vibrio variabilis</name>
    <dbReference type="NCBI Taxonomy" id="990271"/>
    <lineage>
        <taxon>Bacteria</taxon>
        <taxon>Pseudomonadati</taxon>
        <taxon>Pseudomonadota</taxon>
        <taxon>Gammaproteobacteria</taxon>
        <taxon>Vibrionales</taxon>
        <taxon>Vibrionaceae</taxon>
        <taxon>Vibrio</taxon>
    </lineage>
</organism>
<reference evidence="6" key="2">
    <citation type="submission" date="2014-09" db="EMBL/GenBank/DDBJ databases">
        <authorList>
            <consortium name="NBRP consortium"/>
            <person name="Sawabe T."/>
            <person name="Meirelles P."/>
            <person name="Nakanishi M."/>
            <person name="Sayaka M."/>
            <person name="Hattori M."/>
            <person name="Ohkuma M."/>
        </authorList>
    </citation>
    <scope>NUCLEOTIDE SEQUENCE [LARGE SCALE GENOMIC DNA]</scope>
    <source>
        <strain evidence="6">JCM 19239</strain>
    </source>
</reference>
<evidence type="ECO:0000313" key="6">
    <source>
        <dbReference type="Proteomes" id="UP000029223"/>
    </source>
</evidence>
<keyword evidence="6" id="KW-1185">Reference proteome</keyword>
<dbReference type="PANTHER" id="PTHR30061:SF50">
    <property type="entry name" value="MALTOSE_MALTODEXTRIN-BINDING PERIPLASMIC PROTEIN"/>
    <property type="match status" value="1"/>
</dbReference>
<keyword evidence="3 4" id="KW-0732">Signal</keyword>
<dbReference type="EMBL" id="BBMS01000004">
    <property type="protein sequence ID" value="GAL24507.1"/>
    <property type="molecule type" value="Genomic_DNA"/>
</dbReference>
<comment type="caution">
    <text evidence="5">The sequence shown here is derived from an EMBL/GenBank/DDBJ whole genome shotgun (WGS) entry which is preliminary data.</text>
</comment>
<dbReference type="PANTHER" id="PTHR30061">
    <property type="entry name" value="MALTOSE-BINDING PERIPLASMIC PROTEIN"/>
    <property type="match status" value="1"/>
</dbReference>
<gene>
    <name evidence="5" type="ORF">JCM19239_1961</name>
</gene>
<sequence>MKKTLTATAIIAASFGLHAAEKTEVTIAGWGGNDVVVLNKLVNDVLADDFDKAGIEVKYQAVEGDFSQFITNSLSAGTAPDAFYIDVVFANTMVQSGKVAANSAELTSVAKHMIPSLNASFTLHGDQYGVAKDFNTIALQYNKDIFDDAGVDYPTSEDSWDQLRNKLVAVKQELGDEVSGVCVMPDYARFAPFALATGWKPFNEQGQTVLDENFERAFNFYTGLVTEDEVGILATDLGQGWGGGCFGTEETAIALEGNWISGYLRDKAPNLPYGTTMMPKDPVSGERGNLLFTVAWGINADGKNIAAAQKAVEILTSQEAQEWVLDSGLALPSRESLGKSEFFSQNTAESNLAQQVFKGALEGNVEPFSFGQHGTAWMTPINEALNSVLLGQMSQKQAIKMAQDKYNAMTAK</sequence>
<accession>A0ABQ0J6V7</accession>
<evidence type="ECO:0000256" key="4">
    <source>
        <dbReference type="SAM" id="SignalP"/>
    </source>
</evidence>
<feature type="chain" id="PRO_5045159490" evidence="4">
    <location>
        <begin position="20"/>
        <end position="412"/>
    </location>
</feature>
<evidence type="ECO:0000256" key="2">
    <source>
        <dbReference type="ARBA" id="ARBA00022448"/>
    </source>
</evidence>
<dbReference type="Gene3D" id="3.40.190.10">
    <property type="entry name" value="Periplasmic binding protein-like II"/>
    <property type="match status" value="1"/>
</dbReference>
<evidence type="ECO:0000256" key="1">
    <source>
        <dbReference type="ARBA" id="ARBA00008520"/>
    </source>
</evidence>
<name>A0ABQ0J6V7_9VIBR</name>
<evidence type="ECO:0000256" key="3">
    <source>
        <dbReference type="ARBA" id="ARBA00022729"/>
    </source>
</evidence>
<comment type="similarity">
    <text evidence="1">Belongs to the bacterial solute-binding protein 1 family.</text>
</comment>
<protein>
    <submittedName>
        <fullName evidence="5">Extracellular solute-binding protein family 1</fullName>
    </submittedName>
</protein>
<dbReference type="Proteomes" id="UP000029223">
    <property type="component" value="Unassembled WGS sequence"/>
</dbReference>
<reference evidence="6" key="1">
    <citation type="submission" date="2014-09" db="EMBL/GenBank/DDBJ databases">
        <title>Vibrio variabilis JCM 19239. (C206) whole genome shotgun sequence.</title>
        <authorList>
            <person name="Sawabe T."/>
            <person name="Meirelles P."/>
            <person name="Nakanishi M."/>
            <person name="Sayaka M."/>
            <person name="Hattori M."/>
            <person name="Ohkuma M."/>
        </authorList>
    </citation>
    <scope>NUCLEOTIDE SEQUENCE [LARGE SCALE GENOMIC DNA]</scope>
    <source>
        <strain evidence="6">JCM 19239</strain>
    </source>
</reference>